<keyword evidence="8 9" id="KW-0460">Magnesium</keyword>
<feature type="binding site" evidence="9">
    <location>
        <position position="85"/>
    </location>
    <ligand>
        <name>substrate</name>
    </ligand>
</feature>
<comment type="cofactor">
    <cofactor evidence="9">
        <name>Mg(2+)</name>
        <dbReference type="ChEBI" id="CHEBI:18420"/>
    </cofactor>
    <cofactor evidence="9">
        <name>Mn(2+)</name>
        <dbReference type="ChEBI" id="CHEBI:29035"/>
    </cofactor>
    <text evidence="9">Mg(2+). Can also accept Mn(2+).</text>
</comment>
<dbReference type="InterPro" id="IPR023865">
    <property type="entry name" value="Aliphatic_acid_kinase_CS"/>
</dbReference>
<dbReference type="InterPro" id="IPR043129">
    <property type="entry name" value="ATPase_NBD"/>
</dbReference>
<dbReference type="UniPathway" id="UPA00340">
    <property type="reaction ID" value="UER00458"/>
</dbReference>
<keyword evidence="3 9" id="KW-0808">Transferase</keyword>
<name>A0A847RVT6_9NEIS</name>
<sequence length="385" mass="41630">MLLVLNAGSSSLKFALYPQQVAAAPLADGLLEWRDGQLSGVLRQDGEADCHWQDEAGAQPHARMLGWLLHTLTARQLPVQAAVHRVVHGGSHFTQALRLDARILAELEALTPLAPLHQPHNLAAVAQLAQLQPDLPQFACFDTAFHSSQPELAQWFALPRSWFEQGVRRYGFHGLSYAWVAHRLPELHPQAGDAKVVALHLGNGASACAMQGMRSVASSMGFTALDGLMMGSRCGQIDPGVLLYAQQHLGMDVGAVEKLLYRQSGLLGVSGLSSDMRTLLASDAPAARFAVELFCYRAACEVGALATALGGLDVLVFTGGIGEHAAPVRAMICERLAWLGLALDDRANRDHATRLHATASRISVYRIEADEARQMVREVQPLLNR</sequence>
<evidence type="ECO:0000256" key="9">
    <source>
        <dbReference type="HAMAP-Rule" id="MF_00020"/>
    </source>
</evidence>
<dbReference type="InterPro" id="IPR004372">
    <property type="entry name" value="Ac/propionate_kinase"/>
</dbReference>
<dbReference type="Proteomes" id="UP000587991">
    <property type="component" value="Unassembled WGS sequence"/>
</dbReference>
<dbReference type="GO" id="GO:0005829">
    <property type="term" value="C:cytosol"/>
    <property type="evidence" value="ECO:0007669"/>
    <property type="project" value="TreeGrafter"/>
</dbReference>
<feature type="binding site" evidence="9">
    <location>
        <begin position="275"/>
        <end position="277"/>
    </location>
    <ligand>
        <name>ATP</name>
        <dbReference type="ChEBI" id="CHEBI:30616"/>
    </ligand>
</feature>
<comment type="pathway">
    <text evidence="9">Metabolic intermediate biosynthesis; acetyl-CoA biosynthesis; acetyl-CoA from acetate: step 1/2.</text>
</comment>
<evidence type="ECO:0000256" key="2">
    <source>
        <dbReference type="ARBA" id="ARBA00022490"/>
    </source>
</evidence>
<dbReference type="GO" id="GO:0008776">
    <property type="term" value="F:acetate kinase activity"/>
    <property type="evidence" value="ECO:0007669"/>
    <property type="project" value="UniProtKB-UniRule"/>
</dbReference>
<dbReference type="PRINTS" id="PR00471">
    <property type="entry name" value="ACETATEKNASE"/>
</dbReference>
<protein>
    <recommendedName>
        <fullName evidence="9">Acetate kinase</fullName>
        <ecNumber evidence="9">2.7.2.1</ecNumber>
    </recommendedName>
    <alternativeName>
        <fullName evidence="9">Acetokinase</fullName>
    </alternativeName>
</protein>
<dbReference type="AlphaFoldDB" id="A0A847RVT6"/>
<feature type="site" description="Transition state stabilizer" evidence="9">
    <location>
        <position position="173"/>
    </location>
</feature>
<evidence type="ECO:0000313" key="12">
    <source>
        <dbReference type="Proteomes" id="UP000587991"/>
    </source>
</evidence>
<evidence type="ECO:0000256" key="1">
    <source>
        <dbReference type="ARBA" id="ARBA00008748"/>
    </source>
</evidence>
<feature type="binding site" evidence="9">
    <location>
        <position position="6"/>
    </location>
    <ligand>
        <name>Mg(2+)</name>
        <dbReference type="ChEBI" id="CHEBI:18420"/>
    </ligand>
</feature>
<keyword evidence="6 9" id="KW-0418">Kinase</keyword>
<dbReference type="Pfam" id="PF00871">
    <property type="entry name" value="Acetate_kinase"/>
    <property type="match status" value="1"/>
</dbReference>
<dbReference type="GO" id="GO:0006085">
    <property type="term" value="P:acetyl-CoA biosynthetic process"/>
    <property type="evidence" value="ECO:0007669"/>
    <property type="project" value="UniProtKB-UniRule"/>
</dbReference>
<gene>
    <name evidence="9" type="primary">ackA</name>
    <name evidence="11" type="ORF">HF682_02000</name>
</gene>
<evidence type="ECO:0000256" key="3">
    <source>
        <dbReference type="ARBA" id="ARBA00022679"/>
    </source>
</evidence>
<organism evidence="11 12">
    <name type="scientific">Leeia aquatica</name>
    <dbReference type="NCBI Taxonomy" id="2725557"/>
    <lineage>
        <taxon>Bacteria</taxon>
        <taxon>Pseudomonadati</taxon>
        <taxon>Pseudomonadota</taxon>
        <taxon>Betaproteobacteria</taxon>
        <taxon>Neisseriales</taxon>
        <taxon>Leeiaceae</taxon>
        <taxon>Leeia</taxon>
    </lineage>
</organism>
<comment type="caution">
    <text evidence="11">The sequence shown here is derived from an EMBL/GenBank/DDBJ whole genome shotgun (WGS) entry which is preliminary data.</text>
</comment>
<keyword evidence="5 9" id="KW-0547">Nucleotide-binding</keyword>
<evidence type="ECO:0000313" key="11">
    <source>
        <dbReference type="EMBL" id="NLR73931.1"/>
    </source>
</evidence>
<feature type="binding site" evidence="9">
    <location>
        <begin position="200"/>
        <end position="204"/>
    </location>
    <ligand>
        <name>ATP</name>
        <dbReference type="ChEBI" id="CHEBI:30616"/>
    </ligand>
</feature>
<keyword evidence="12" id="KW-1185">Reference proteome</keyword>
<dbReference type="PANTHER" id="PTHR21060:SF21">
    <property type="entry name" value="ACETATE KINASE"/>
    <property type="match status" value="1"/>
</dbReference>
<comment type="similarity">
    <text evidence="1 9 10">Belongs to the acetokinase family.</text>
</comment>
<dbReference type="RefSeq" id="WP_168875580.1">
    <property type="nucleotide sequence ID" value="NZ_JABAIM010000001.1"/>
</dbReference>
<keyword evidence="2 9" id="KW-0963">Cytoplasm</keyword>
<dbReference type="HAMAP" id="MF_00020">
    <property type="entry name" value="Acetate_kinase"/>
    <property type="match status" value="1"/>
</dbReference>
<proteinExistence type="inferred from homology"/>
<dbReference type="PANTHER" id="PTHR21060">
    <property type="entry name" value="ACETATE KINASE"/>
    <property type="match status" value="1"/>
</dbReference>
<comment type="subcellular location">
    <subcellularLocation>
        <location evidence="9">Cytoplasm</location>
    </subcellularLocation>
</comment>
<comment type="subunit">
    <text evidence="9">Homodimer.</text>
</comment>
<dbReference type="Gene3D" id="3.30.420.40">
    <property type="match status" value="2"/>
</dbReference>
<accession>A0A847RVT6</accession>
<feature type="binding site" evidence="9">
    <location>
        <begin position="320"/>
        <end position="324"/>
    </location>
    <ligand>
        <name>ATP</name>
        <dbReference type="ChEBI" id="CHEBI:30616"/>
    </ligand>
</feature>
<evidence type="ECO:0000256" key="10">
    <source>
        <dbReference type="RuleBase" id="RU003835"/>
    </source>
</evidence>
<dbReference type="GO" id="GO:0006083">
    <property type="term" value="P:acetate metabolic process"/>
    <property type="evidence" value="ECO:0007669"/>
    <property type="project" value="TreeGrafter"/>
</dbReference>
<keyword evidence="7 9" id="KW-0067">ATP-binding</keyword>
<dbReference type="InterPro" id="IPR000890">
    <property type="entry name" value="Aliphatic_acid_kin_short-chain"/>
</dbReference>
<feature type="active site" description="Proton donor/acceptor" evidence="9">
    <location>
        <position position="142"/>
    </location>
</feature>
<evidence type="ECO:0000256" key="5">
    <source>
        <dbReference type="ARBA" id="ARBA00022741"/>
    </source>
</evidence>
<feature type="binding site" evidence="9">
    <location>
        <position position="371"/>
    </location>
    <ligand>
        <name>Mg(2+)</name>
        <dbReference type="ChEBI" id="CHEBI:18420"/>
    </ligand>
</feature>
<feature type="binding site" evidence="9">
    <location>
        <position position="13"/>
    </location>
    <ligand>
        <name>ATP</name>
        <dbReference type="ChEBI" id="CHEBI:30616"/>
    </ligand>
</feature>
<comment type="function">
    <text evidence="9">Catalyzes the formation of acetyl phosphate from acetate and ATP. Can also catalyze the reverse reaction.</text>
</comment>
<reference evidence="11 12" key="1">
    <citation type="submission" date="2020-04" db="EMBL/GenBank/DDBJ databases">
        <title>Draft genome of Leeia sp. IMCC25680.</title>
        <authorList>
            <person name="Song J."/>
            <person name="Cho J.-C."/>
        </authorList>
    </citation>
    <scope>NUCLEOTIDE SEQUENCE [LARGE SCALE GENOMIC DNA]</scope>
    <source>
        <strain evidence="11 12">IMCC25680</strain>
    </source>
</reference>
<evidence type="ECO:0000256" key="8">
    <source>
        <dbReference type="ARBA" id="ARBA00022842"/>
    </source>
</evidence>
<keyword evidence="4 9" id="KW-0479">Metal-binding</keyword>
<dbReference type="PROSITE" id="PS01075">
    <property type="entry name" value="ACETATE_KINASE_1"/>
    <property type="match status" value="1"/>
</dbReference>
<dbReference type="SUPFAM" id="SSF53067">
    <property type="entry name" value="Actin-like ATPase domain"/>
    <property type="match status" value="2"/>
</dbReference>
<evidence type="ECO:0000256" key="7">
    <source>
        <dbReference type="ARBA" id="ARBA00022840"/>
    </source>
</evidence>
<dbReference type="GO" id="GO:0005524">
    <property type="term" value="F:ATP binding"/>
    <property type="evidence" value="ECO:0007669"/>
    <property type="project" value="UniProtKB-KW"/>
</dbReference>
<dbReference type="EMBL" id="JABAIM010000001">
    <property type="protein sequence ID" value="NLR73931.1"/>
    <property type="molecule type" value="Genomic_DNA"/>
</dbReference>
<dbReference type="GO" id="GO:0000287">
    <property type="term" value="F:magnesium ion binding"/>
    <property type="evidence" value="ECO:0007669"/>
    <property type="project" value="UniProtKB-UniRule"/>
</dbReference>
<comment type="catalytic activity">
    <reaction evidence="9">
        <text>acetate + ATP = acetyl phosphate + ADP</text>
        <dbReference type="Rhea" id="RHEA:11352"/>
        <dbReference type="ChEBI" id="CHEBI:22191"/>
        <dbReference type="ChEBI" id="CHEBI:30089"/>
        <dbReference type="ChEBI" id="CHEBI:30616"/>
        <dbReference type="ChEBI" id="CHEBI:456216"/>
        <dbReference type="EC" id="2.7.2.1"/>
    </reaction>
</comment>
<evidence type="ECO:0000256" key="4">
    <source>
        <dbReference type="ARBA" id="ARBA00022723"/>
    </source>
</evidence>
<dbReference type="NCBIfam" id="TIGR00016">
    <property type="entry name" value="ackA"/>
    <property type="match status" value="1"/>
</dbReference>
<dbReference type="PIRSF" id="PIRSF000722">
    <property type="entry name" value="Acetate_prop_kin"/>
    <property type="match status" value="1"/>
</dbReference>
<evidence type="ECO:0000256" key="6">
    <source>
        <dbReference type="ARBA" id="ARBA00022777"/>
    </source>
</evidence>
<dbReference type="EC" id="2.7.2.1" evidence="9"/>
<feature type="site" description="Transition state stabilizer" evidence="9">
    <location>
        <position position="233"/>
    </location>
</feature>